<dbReference type="Proteomes" id="UP000295172">
    <property type="component" value="Unassembled WGS sequence"/>
</dbReference>
<dbReference type="PANTHER" id="PTHR43221:SF1">
    <property type="entry name" value="PROTEASE HTPX"/>
    <property type="match status" value="1"/>
</dbReference>
<evidence type="ECO:0000256" key="7">
    <source>
        <dbReference type="ARBA" id="ARBA00022833"/>
    </source>
</evidence>
<name>A0A4R4X0H1_9ACTN</name>
<dbReference type="InterPro" id="IPR050083">
    <property type="entry name" value="HtpX_protease"/>
</dbReference>
<evidence type="ECO:0000313" key="16">
    <source>
        <dbReference type="Proteomes" id="UP000295172"/>
    </source>
</evidence>
<keyword evidence="10 13" id="KW-0472">Membrane</keyword>
<keyword evidence="6 11" id="KW-0378">Hydrolase</keyword>
<feature type="transmembrane region" description="Helical" evidence="13">
    <location>
        <begin position="236"/>
        <end position="259"/>
    </location>
</feature>
<sequence>MTHPTEPNNPGDEVGPAPGQPFNQHSMPPASQSPPQPPWNQLPPGGDQNTNSAHQDKSSVIRPDVSAATTLLVAVPWFFWSLVIVLWISNVFGSWNWILVGLWIVSGAVTFFHPVEDLIARYLYRLRRPTAVEEQRLGQAWPQVIHRAGIDSGRFSLWIQESDDVNATPTPGHTVAVTRWALYTLPATHLEAALAHEVSHHMGGRAWLSLLNFWYSIPARCALFGVRALVQLMKKVPAVGCAVVGFLILAYSGILFAVLTFGDGYVTALLFVTPFIAPPILAWLNRWQVKQADRRAAVMGYGATLIQVLYGWQMQNQQMFGRETSRRAQLISSTPSLVERIQTIERATATLPRESF</sequence>
<reference evidence="15 16" key="1">
    <citation type="submission" date="2019-02" db="EMBL/GenBank/DDBJ databases">
        <title>Draft genome sequences of novel Actinobacteria.</title>
        <authorList>
            <person name="Sahin N."/>
            <person name="Ay H."/>
            <person name="Saygin H."/>
        </authorList>
    </citation>
    <scope>NUCLEOTIDE SEQUENCE [LARGE SCALE GENOMIC DNA]</scope>
    <source>
        <strain evidence="15 16">16K104</strain>
    </source>
</reference>
<keyword evidence="2" id="KW-1003">Cell membrane</keyword>
<dbReference type="Gene3D" id="3.30.2010.10">
    <property type="entry name" value="Metalloproteases ('zincins'), catalytic domain"/>
    <property type="match status" value="1"/>
</dbReference>
<feature type="compositionally biased region" description="Pro residues" evidence="12">
    <location>
        <begin position="31"/>
        <end position="41"/>
    </location>
</feature>
<keyword evidence="5" id="KW-0479">Metal-binding</keyword>
<dbReference type="GO" id="GO:0004222">
    <property type="term" value="F:metalloendopeptidase activity"/>
    <property type="evidence" value="ECO:0007669"/>
    <property type="project" value="InterPro"/>
</dbReference>
<evidence type="ECO:0000256" key="13">
    <source>
        <dbReference type="SAM" id="Phobius"/>
    </source>
</evidence>
<gene>
    <name evidence="15" type="ORF">E1218_17690</name>
</gene>
<comment type="similarity">
    <text evidence="11">Belongs to the peptidase M48 family.</text>
</comment>
<keyword evidence="4 13" id="KW-0812">Transmembrane</keyword>
<keyword evidence="8 13" id="KW-1133">Transmembrane helix</keyword>
<evidence type="ECO:0000256" key="8">
    <source>
        <dbReference type="ARBA" id="ARBA00022989"/>
    </source>
</evidence>
<dbReference type="Pfam" id="PF01435">
    <property type="entry name" value="Peptidase_M48"/>
    <property type="match status" value="1"/>
</dbReference>
<keyword evidence="3 11" id="KW-0645">Protease</keyword>
<accession>A0A4R4X0H1</accession>
<evidence type="ECO:0000256" key="12">
    <source>
        <dbReference type="SAM" id="MobiDB-lite"/>
    </source>
</evidence>
<dbReference type="PANTHER" id="PTHR43221">
    <property type="entry name" value="PROTEASE HTPX"/>
    <property type="match status" value="1"/>
</dbReference>
<feature type="region of interest" description="Disordered" evidence="12">
    <location>
        <begin position="1"/>
        <end position="58"/>
    </location>
</feature>
<dbReference type="GO" id="GO:0006508">
    <property type="term" value="P:proteolysis"/>
    <property type="evidence" value="ECO:0007669"/>
    <property type="project" value="UniProtKB-KW"/>
</dbReference>
<keyword evidence="7 11" id="KW-0862">Zinc</keyword>
<evidence type="ECO:0000256" key="3">
    <source>
        <dbReference type="ARBA" id="ARBA00022670"/>
    </source>
</evidence>
<evidence type="ECO:0000256" key="6">
    <source>
        <dbReference type="ARBA" id="ARBA00022801"/>
    </source>
</evidence>
<dbReference type="OrthoDB" id="3474767at2"/>
<dbReference type="InterPro" id="IPR001915">
    <property type="entry name" value="Peptidase_M48"/>
</dbReference>
<keyword evidence="9 11" id="KW-0482">Metalloprotease</keyword>
<dbReference type="EMBL" id="SMKR01000071">
    <property type="protein sequence ID" value="TDD23620.1"/>
    <property type="molecule type" value="Genomic_DNA"/>
</dbReference>
<dbReference type="GO" id="GO:0005886">
    <property type="term" value="C:plasma membrane"/>
    <property type="evidence" value="ECO:0007669"/>
    <property type="project" value="UniProtKB-SubCell"/>
</dbReference>
<comment type="caution">
    <text evidence="15">The sequence shown here is derived from an EMBL/GenBank/DDBJ whole genome shotgun (WGS) entry which is preliminary data.</text>
</comment>
<dbReference type="AlphaFoldDB" id="A0A4R4X0H1"/>
<feature type="transmembrane region" description="Helical" evidence="13">
    <location>
        <begin position="265"/>
        <end position="284"/>
    </location>
</feature>
<evidence type="ECO:0000256" key="4">
    <source>
        <dbReference type="ARBA" id="ARBA00022692"/>
    </source>
</evidence>
<evidence type="ECO:0000256" key="9">
    <source>
        <dbReference type="ARBA" id="ARBA00023049"/>
    </source>
</evidence>
<evidence type="ECO:0000256" key="5">
    <source>
        <dbReference type="ARBA" id="ARBA00022723"/>
    </source>
</evidence>
<comment type="subcellular location">
    <subcellularLocation>
        <location evidence="1">Cell membrane</location>
        <topology evidence="1">Multi-pass membrane protein</topology>
    </subcellularLocation>
</comment>
<evidence type="ECO:0000256" key="1">
    <source>
        <dbReference type="ARBA" id="ARBA00004651"/>
    </source>
</evidence>
<evidence type="ECO:0000313" key="15">
    <source>
        <dbReference type="EMBL" id="TDD23620.1"/>
    </source>
</evidence>
<feature type="transmembrane region" description="Helical" evidence="13">
    <location>
        <begin position="94"/>
        <end position="115"/>
    </location>
</feature>
<evidence type="ECO:0000259" key="14">
    <source>
        <dbReference type="Pfam" id="PF01435"/>
    </source>
</evidence>
<evidence type="ECO:0000256" key="10">
    <source>
        <dbReference type="ARBA" id="ARBA00023136"/>
    </source>
</evidence>
<keyword evidence="16" id="KW-1185">Reference proteome</keyword>
<dbReference type="GO" id="GO:0046872">
    <property type="term" value="F:metal ion binding"/>
    <property type="evidence" value="ECO:0007669"/>
    <property type="project" value="UniProtKB-KW"/>
</dbReference>
<comment type="cofactor">
    <cofactor evidence="11">
        <name>Zn(2+)</name>
        <dbReference type="ChEBI" id="CHEBI:29105"/>
    </cofactor>
    <text evidence="11">Binds 1 zinc ion per subunit.</text>
</comment>
<evidence type="ECO:0000256" key="2">
    <source>
        <dbReference type="ARBA" id="ARBA00022475"/>
    </source>
</evidence>
<dbReference type="RefSeq" id="WP_132321466.1">
    <property type="nucleotide sequence ID" value="NZ_SMKR01000071.1"/>
</dbReference>
<evidence type="ECO:0000256" key="11">
    <source>
        <dbReference type="RuleBase" id="RU003983"/>
    </source>
</evidence>
<proteinExistence type="inferred from homology"/>
<organism evidence="15 16">
    <name type="scientific">Kribbella turkmenica</name>
    <dbReference type="NCBI Taxonomy" id="2530375"/>
    <lineage>
        <taxon>Bacteria</taxon>
        <taxon>Bacillati</taxon>
        <taxon>Actinomycetota</taxon>
        <taxon>Actinomycetes</taxon>
        <taxon>Propionibacteriales</taxon>
        <taxon>Kribbellaceae</taxon>
        <taxon>Kribbella</taxon>
    </lineage>
</organism>
<feature type="domain" description="Peptidase M48" evidence="14">
    <location>
        <begin position="134"/>
        <end position="346"/>
    </location>
</feature>
<protein>
    <recommendedName>
        <fullName evidence="14">Peptidase M48 domain-containing protein</fullName>
    </recommendedName>
</protein>
<feature type="transmembrane region" description="Helical" evidence="13">
    <location>
        <begin position="65"/>
        <end position="88"/>
    </location>
</feature>